<accession>A0A8T0FAL9</accession>
<organism evidence="1 2">
    <name type="scientific">Argiope bruennichi</name>
    <name type="common">Wasp spider</name>
    <name type="synonym">Aranea bruennichi</name>
    <dbReference type="NCBI Taxonomy" id="94029"/>
    <lineage>
        <taxon>Eukaryota</taxon>
        <taxon>Metazoa</taxon>
        <taxon>Ecdysozoa</taxon>
        <taxon>Arthropoda</taxon>
        <taxon>Chelicerata</taxon>
        <taxon>Arachnida</taxon>
        <taxon>Araneae</taxon>
        <taxon>Araneomorphae</taxon>
        <taxon>Entelegynae</taxon>
        <taxon>Araneoidea</taxon>
        <taxon>Araneidae</taxon>
        <taxon>Argiope</taxon>
    </lineage>
</organism>
<name>A0A8T0FAL9_ARGBR</name>
<proteinExistence type="predicted"/>
<protein>
    <submittedName>
        <fullName evidence="1">Uncharacterized protein</fullName>
    </submittedName>
</protein>
<gene>
    <name evidence="1" type="ORF">HNY73_008130</name>
</gene>
<comment type="caution">
    <text evidence="1">The sequence shown here is derived from an EMBL/GenBank/DDBJ whole genome shotgun (WGS) entry which is preliminary data.</text>
</comment>
<dbReference type="AlphaFoldDB" id="A0A8T0FAL9"/>
<sequence length="363" mass="42912">MPPEGCSVEKYDIVPVDSCQGWDTTYVDACVFCDRRFGEWRKANEENLATTPAKPGILEMAIKYDNKLEIAKIILDTRNIQKVVHENVDHIKQIIKTDKKYKYKCPGIVCRWVTYKKDKEREVAILCAHWHNYGVLPPLQKDWPGLDILQKTDYLTFSVELQKWCYSTKTNFCKTPMEIEVVKSCTWTQCEICDTYFTQWKKLDSVIANDKAPDVIGIYMVAISCERQIKIFEIFCLPSVFTSIKFNLEGIYKFRQHVLTENEYADKNAFFLVRWMELENVRSDIACFLYAHWLNAEPIPLYRDLKGKEAVERNRHFIFRTNDKKWCYKIDTFKQARTNKCKYQKFILNELEEDVLYVDCSNN</sequence>
<keyword evidence="2" id="KW-1185">Reference proteome</keyword>
<dbReference type="EMBL" id="JABXBU010000015">
    <property type="protein sequence ID" value="KAF8786410.1"/>
    <property type="molecule type" value="Genomic_DNA"/>
</dbReference>
<reference evidence="1" key="1">
    <citation type="journal article" date="2020" name="bioRxiv">
        <title>Chromosome-level reference genome of the European wasp spider Argiope bruennichi: a resource for studies on range expansion and evolutionary adaptation.</title>
        <authorList>
            <person name="Sheffer M.M."/>
            <person name="Hoppe A."/>
            <person name="Krehenwinkel H."/>
            <person name="Uhl G."/>
            <person name="Kuss A.W."/>
            <person name="Jensen L."/>
            <person name="Jensen C."/>
            <person name="Gillespie R.G."/>
            <person name="Hoff K.J."/>
            <person name="Prost S."/>
        </authorList>
    </citation>
    <scope>NUCLEOTIDE SEQUENCE</scope>
</reference>
<evidence type="ECO:0000313" key="2">
    <source>
        <dbReference type="Proteomes" id="UP000807504"/>
    </source>
</evidence>
<reference evidence="1" key="2">
    <citation type="submission" date="2020-06" db="EMBL/GenBank/DDBJ databases">
        <authorList>
            <person name="Sheffer M."/>
        </authorList>
    </citation>
    <scope>NUCLEOTIDE SEQUENCE</scope>
</reference>
<evidence type="ECO:0000313" key="1">
    <source>
        <dbReference type="EMBL" id="KAF8786410.1"/>
    </source>
</evidence>
<dbReference type="Proteomes" id="UP000807504">
    <property type="component" value="Unassembled WGS sequence"/>
</dbReference>